<gene>
    <name evidence="2" type="ORF">GPY61_28930</name>
</gene>
<evidence type="ECO:0008006" key="4">
    <source>
        <dbReference type="Google" id="ProtNLM"/>
    </source>
</evidence>
<name>A0A7X3G5B8_9BURK</name>
<dbReference type="Gene3D" id="1.25.40.10">
    <property type="entry name" value="Tetratricopeptide repeat domain"/>
    <property type="match status" value="1"/>
</dbReference>
<evidence type="ECO:0000256" key="1">
    <source>
        <dbReference type="SAM" id="SignalP"/>
    </source>
</evidence>
<accession>A0A7X3G5B8</accession>
<protein>
    <recommendedName>
        <fullName evidence="4">Sel1 repeat family protein</fullName>
    </recommendedName>
</protein>
<feature type="chain" id="PRO_5030946621" description="Sel1 repeat family protein" evidence="1">
    <location>
        <begin position="27"/>
        <end position="238"/>
    </location>
</feature>
<evidence type="ECO:0000313" key="3">
    <source>
        <dbReference type="Proteomes" id="UP000443353"/>
    </source>
</evidence>
<dbReference type="InterPro" id="IPR011990">
    <property type="entry name" value="TPR-like_helical_dom_sf"/>
</dbReference>
<dbReference type="RefSeq" id="WP_160410584.1">
    <property type="nucleotide sequence ID" value="NZ_WSES01000010.1"/>
</dbReference>
<keyword evidence="3" id="KW-1185">Reference proteome</keyword>
<sequence>MTSKKIYCAGALFVALIAWFFHGTHAPQRAAADADIAAVAPRNVEQPRSTDHGSLAWLDARFGQADATSAPPQPAHIHARQKKMESLGYGSPPEYYEMDLKTLKKLAKLHDGDAMLQLAEQYYNEANIIYSDPEFPKNGDPKSIAKQYLTDAFGAGFSRAASVLAKHSFDENDLVEAYAWRLVAEKVGDSDNPVWGGNTNQFANLSPDEIARARKRFDAIWQTSMDTHESQRAFQPAR</sequence>
<dbReference type="Proteomes" id="UP000443353">
    <property type="component" value="Unassembled WGS sequence"/>
</dbReference>
<comment type="caution">
    <text evidence="2">The sequence shown here is derived from an EMBL/GenBank/DDBJ whole genome shotgun (WGS) entry which is preliminary data.</text>
</comment>
<proteinExistence type="predicted"/>
<feature type="signal peptide" evidence="1">
    <location>
        <begin position="1"/>
        <end position="26"/>
    </location>
</feature>
<evidence type="ECO:0000313" key="2">
    <source>
        <dbReference type="EMBL" id="MVW63960.1"/>
    </source>
</evidence>
<reference evidence="2 3" key="1">
    <citation type="submission" date="2019-12" db="EMBL/GenBank/DDBJ databases">
        <authorList>
            <person name="Li C."/>
            <person name="Zhao J."/>
        </authorList>
    </citation>
    <scope>NUCLEOTIDE SEQUENCE [LARGE SCALE GENOMIC DNA]</scope>
    <source>
        <strain evidence="2 3">NEAU-DD11</strain>
    </source>
</reference>
<keyword evidence="1" id="KW-0732">Signal</keyword>
<dbReference type="AlphaFoldDB" id="A0A7X3G5B8"/>
<organism evidence="2 3">
    <name type="scientific">Massilia cellulosiltytica</name>
    <dbReference type="NCBI Taxonomy" id="2683234"/>
    <lineage>
        <taxon>Bacteria</taxon>
        <taxon>Pseudomonadati</taxon>
        <taxon>Pseudomonadota</taxon>
        <taxon>Betaproteobacteria</taxon>
        <taxon>Burkholderiales</taxon>
        <taxon>Oxalobacteraceae</taxon>
        <taxon>Telluria group</taxon>
        <taxon>Massilia</taxon>
    </lineage>
</organism>
<dbReference type="EMBL" id="WSES01000010">
    <property type="protein sequence ID" value="MVW63960.1"/>
    <property type="molecule type" value="Genomic_DNA"/>
</dbReference>